<dbReference type="Pfam" id="PF13480">
    <property type="entry name" value="Acetyltransf_6"/>
    <property type="match status" value="1"/>
</dbReference>
<dbReference type="EC" id="2.3.1.-" evidence="2"/>
<dbReference type="Gene3D" id="3.40.630.30">
    <property type="match status" value="1"/>
</dbReference>
<evidence type="ECO:0000313" key="3">
    <source>
        <dbReference type="Proteomes" id="UP001176429"/>
    </source>
</evidence>
<dbReference type="InterPro" id="IPR038740">
    <property type="entry name" value="BioF2-like_GNAT_dom"/>
</dbReference>
<keyword evidence="3" id="KW-1185">Reference proteome</keyword>
<accession>A0ABT9BCH8</accession>
<sequence>MVSPPSLSNPGYRSFCLATPDIPVFAQPWYLDACTAPGLEWSAVLSRENGDVRGAMPFFVKKRGPFRFATMPPFVKWLGPYIGPQWRGDLRQEHIILADLIERLPRLAAFKQNFYPTLTNWLAFYWQGYQQTTYYTYRLHGIQHLAKVEAGISANVLRDIRQARRQVRVVHDMGAEQFYAVNKLSFERQKLAIPYSWEQFQRHDAALAAHGARQLFFAVDAEQRVHSVAYLIWDKQAAYYHLAGDNPALRSSGAGLLLVWECIRYASEVLGLDCFDFEGSMLPGVERMRTRFGAVQTPYFFVSKYNSQLFQLLEKLKS</sequence>
<dbReference type="GO" id="GO:0016746">
    <property type="term" value="F:acyltransferase activity"/>
    <property type="evidence" value="ECO:0007669"/>
    <property type="project" value="UniProtKB-KW"/>
</dbReference>
<protein>
    <submittedName>
        <fullName evidence="2">GNAT family N-acetyltransferase</fullName>
        <ecNumber evidence="2">2.3.1.-</ecNumber>
    </submittedName>
</protein>
<keyword evidence="2" id="KW-0012">Acyltransferase</keyword>
<name>A0ABT9BCH8_9BACT</name>
<reference evidence="2" key="1">
    <citation type="submission" date="2023-07" db="EMBL/GenBank/DDBJ databases">
        <authorList>
            <person name="Kim M.K."/>
        </authorList>
    </citation>
    <scope>NUCLEOTIDE SEQUENCE</scope>
    <source>
        <strain evidence="2">ASUV-10-1</strain>
    </source>
</reference>
<evidence type="ECO:0000313" key="2">
    <source>
        <dbReference type="EMBL" id="MDO7874258.1"/>
    </source>
</evidence>
<organism evidence="2 3">
    <name type="scientific">Hymenobacter aranciens</name>
    <dbReference type="NCBI Taxonomy" id="3063996"/>
    <lineage>
        <taxon>Bacteria</taxon>
        <taxon>Pseudomonadati</taxon>
        <taxon>Bacteroidota</taxon>
        <taxon>Cytophagia</taxon>
        <taxon>Cytophagales</taxon>
        <taxon>Hymenobacteraceae</taxon>
        <taxon>Hymenobacter</taxon>
    </lineage>
</organism>
<keyword evidence="2" id="KW-0808">Transferase</keyword>
<dbReference type="SUPFAM" id="SSF55729">
    <property type="entry name" value="Acyl-CoA N-acyltransferases (Nat)"/>
    <property type="match status" value="1"/>
</dbReference>
<dbReference type="RefSeq" id="WP_305005572.1">
    <property type="nucleotide sequence ID" value="NZ_JAUQSY010000003.1"/>
</dbReference>
<feature type="domain" description="BioF2-like acetyltransferase" evidence="1">
    <location>
        <begin position="158"/>
        <end position="277"/>
    </location>
</feature>
<dbReference type="EMBL" id="JAUQSY010000003">
    <property type="protein sequence ID" value="MDO7874258.1"/>
    <property type="molecule type" value="Genomic_DNA"/>
</dbReference>
<proteinExistence type="predicted"/>
<gene>
    <name evidence="2" type="ORF">Q5H93_05895</name>
</gene>
<dbReference type="InterPro" id="IPR016181">
    <property type="entry name" value="Acyl_CoA_acyltransferase"/>
</dbReference>
<dbReference type="Proteomes" id="UP001176429">
    <property type="component" value="Unassembled WGS sequence"/>
</dbReference>
<comment type="caution">
    <text evidence="2">The sequence shown here is derived from an EMBL/GenBank/DDBJ whole genome shotgun (WGS) entry which is preliminary data.</text>
</comment>
<evidence type="ECO:0000259" key="1">
    <source>
        <dbReference type="Pfam" id="PF13480"/>
    </source>
</evidence>